<dbReference type="KEGG" id="sus:Acid_1504"/>
<accession>Q028Q6</accession>
<dbReference type="EMBL" id="CP000473">
    <property type="protein sequence ID" value="ABJ82496.1"/>
    <property type="molecule type" value="Genomic_DNA"/>
</dbReference>
<evidence type="ECO:0000256" key="1">
    <source>
        <dbReference type="SAM" id="MobiDB-lite"/>
    </source>
</evidence>
<feature type="domain" description="Integrase catalytic" evidence="2">
    <location>
        <begin position="100"/>
        <end position="277"/>
    </location>
</feature>
<dbReference type="Pfam" id="PF00665">
    <property type="entry name" value="rve"/>
    <property type="match status" value="1"/>
</dbReference>
<dbReference type="Pfam" id="PF13333">
    <property type="entry name" value="rve_2"/>
    <property type="match status" value="1"/>
</dbReference>
<protein>
    <submittedName>
        <fullName evidence="3">Integrase, catalytic region</fullName>
    </submittedName>
</protein>
<dbReference type="InterPro" id="IPR048020">
    <property type="entry name" value="Transpos_IS3"/>
</dbReference>
<dbReference type="InterPro" id="IPR001584">
    <property type="entry name" value="Integrase_cat-core"/>
</dbReference>
<dbReference type="AlphaFoldDB" id="Q028Q6"/>
<feature type="region of interest" description="Disordered" evidence="1">
    <location>
        <begin position="380"/>
        <end position="423"/>
    </location>
</feature>
<dbReference type="PROSITE" id="PS50994">
    <property type="entry name" value="INTEGRASE"/>
    <property type="match status" value="1"/>
</dbReference>
<dbReference type="GO" id="GO:0003676">
    <property type="term" value="F:nucleic acid binding"/>
    <property type="evidence" value="ECO:0007669"/>
    <property type="project" value="InterPro"/>
</dbReference>
<dbReference type="PANTHER" id="PTHR46889:SF7">
    <property type="entry name" value="TRANSPOSASE FOR INSERTION SEQUENCE ELEMENT IS904"/>
    <property type="match status" value="1"/>
</dbReference>
<dbReference type="OrthoDB" id="1495855at2"/>
<dbReference type="Gene3D" id="3.30.420.10">
    <property type="entry name" value="Ribonuclease H-like superfamily/Ribonuclease H"/>
    <property type="match status" value="1"/>
</dbReference>
<sequence length="423" mass="48070">MTQEQGKLSIQRMCQLVGVSRAGYYRHWEVVAPDEAEMAARDAIQKVVLAHHRRYGYRRVTAQLHRQGNIINHKRVLRIMGEDNLLAIRYRKYIMTTDSRHDYPVYVNLAARMTLTGINQLWIADITYIRLRREFVYLAIVLDRFSRKAIGWSLDRALAARIAVAALEQAVERRQPPPGVVVHNDQGIQFVCHEFQEVVKAHGMVPSLSRPANPYDNAACESFMKTLKQEEIYCHRYQDFDELSAHVEEFIETYYNRQRLHSALGYRTPEEFERDGISAPNSGTHNAGDHAGVYSEGRRGFRRARFHLSAMTQAKKWHERQSSPATGNISARPGRSALGGLPSSRRMATIPYLCHFNESILGPQYAFSRHRGIYRSDVVQTTTNPGTGADLLPSLSPRSQAKERVGRTTLFSSSAMSSDPAIP</sequence>
<evidence type="ECO:0000259" key="2">
    <source>
        <dbReference type="PROSITE" id="PS50994"/>
    </source>
</evidence>
<evidence type="ECO:0000313" key="3">
    <source>
        <dbReference type="EMBL" id="ABJ82496.1"/>
    </source>
</evidence>
<dbReference type="STRING" id="234267.Acid_1504"/>
<dbReference type="InterPro" id="IPR050900">
    <property type="entry name" value="Transposase_IS3/IS150/IS904"/>
</dbReference>
<organism evidence="3">
    <name type="scientific">Solibacter usitatus (strain Ellin6076)</name>
    <dbReference type="NCBI Taxonomy" id="234267"/>
    <lineage>
        <taxon>Bacteria</taxon>
        <taxon>Pseudomonadati</taxon>
        <taxon>Acidobacteriota</taxon>
        <taxon>Terriglobia</taxon>
        <taxon>Bryobacterales</taxon>
        <taxon>Solibacteraceae</taxon>
        <taxon>Candidatus Solibacter</taxon>
    </lineage>
</organism>
<dbReference type="GO" id="GO:0015074">
    <property type="term" value="P:DNA integration"/>
    <property type="evidence" value="ECO:0007669"/>
    <property type="project" value="InterPro"/>
</dbReference>
<dbReference type="InterPro" id="IPR025948">
    <property type="entry name" value="HTH-like_dom"/>
</dbReference>
<dbReference type="PANTHER" id="PTHR46889">
    <property type="entry name" value="TRANSPOSASE INSF FOR INSERTION SEQUENCE IS3B-RELATED"/>
    <property type="match status" value="1"/>
</dbReference>
<proteinExistence type="predicted"/>
<gene>
    <name evidence="3" type="ordered locus">Acid_1504</name>
</gene>
<name>Q028Q6_SOLUE</name>
<dbReference type="Pfam" id="PF13276">
    <property type="entry name" value="HTH_21"/>
    <property type="match status" value="1"/>
</dbReference>
<dbReference type="eggNOG" id="COG2801">
    <property type="taxonomic scope" value="Bacteria"/>
</dbReference>
<dbReference type="HOGENOM" id="CLU_648752_0_0_0"/>
<dbReference type="InterPro" id="IPR036397">
    <property type="entry name" value="RNaseH_sf"/>
</dbReference>
<dbReference type="FunCoup" id="Q028Q6">
    <property type="interactions" value="14"/>
</dbReference>
<feature type="region of interest" description="Disordered" evidence="1">
    <location>
        <begin position="313"/>
        <end position="342"/>
    </location>
</feature>
<dbReference type="InParanoid" id="Q028Q6"/>
<dbReference type="NCBIfam" id="NF033516">
    <property type="entry name" value="transpos_IS3"/>
    <property type="match status" value="1"/>
</dbReference>
<feature type="region of interest" description="Disordered" evidence="1">
    <location>
        <begin position="273"/>
        <end position="293"/>
    </location>
</feature>
<dbReference type="SUPFAM" id="SSF53098">
    <property type="entry name" value="Ribonuclease H-like"/>
    <property type="match status" value="1"/>
</dbReference>
<reference evidence="3" key="1">
    <citation type="submission" date="2006-10" db="EMBL/GenBank/DDBJ databases">
        <title>Complete sequence of Solibacter usitatus Ellin6076.</title>
        <authorList>
            <consortium name="US DOE Joint Genome Institute"/>
            <person name="Copeland A."/>
            <person name="Lucas S."/>
            <person name="Lapidus A."/>
            <person name="Barry K."/>
            <person name="Detter J.C."/>
            <person name="Glavina del Rio T."/>
            <person name="Hammon N."/>
            <person name="Israni S."/>
            <person name="Dalin E."/>
            <person name="Tice H."/>
            <person name="Pitluck S."/>
            <person name="Thompson L.S."/>
            <person name="Brettin T."/>
            <person name="Bruce D."/>
            <person name="Han C."/>
            <person name="Tapia R."/>
            <person name="Gilna P."/>
            <person name="Schmutz J."/>
            <person name="Larimer F."/>
            <person name="Land M."/>
            <person name="Hauser L."/>
            <person name="Kyrpides N."/>
            <person name="Mikhailova N."/>
            <person name="Janssen P.H."/>
            <person name="Kuske C.R."/>
            <person name="Richardson P."/>
        </authorList>
    </citation>
    <scope>NUCLEOTIDE SEQUENCE</scope>
    <source>
        <strain evidence="3">Ellin6076</strain>
    </source>
</reference>
<dbReference type="InterPro" id="IPR012337">
    <property type="entry name" value="RNaseH-like_sf"/>
</dbReference>